<feature type="binding site" evidence="2">
    <location>
        <position position="62"/>
    </location>
    <ligand>
        <name>substrate</name>
    </ligand>
</feature>
<dbReference type="RefSeq" id="WP_045076040.1">
    <property type="nucleotide sequence ID" value="NZ_CP011005.1"/>
</dbReference>
<evidence type="ECO:0000256" key="2">
    <source>
        <dbReference type="PIRSR" id="PIRSR613078-2"/>
    </source>
</evidence>
<feature type="region of interest" description="Disordered" evidence="3">
    <location>
        <begin position="88"/>
        <end position="108"/>
    </location>
</feature>
<dbReference type="GO" id="GO:0016791">
    <property type="term" value="F:phosphatase activity"/>
    <property type="evidence" value="ECO:0007669"/>
    <property type="project" value="TreeGrafter"/>
</dbReference>
<dbReference type="OrthoDB" id="9781415at2"/>
<dbReference type="GO" id="GO:0005737">
    <property type="term" value="C:cytoplasm"/>
    <property type="evidence" value="ECO:0007669"/>
    <property type="project" value="TreeGrafter"/>
</dbReference>
<dbReference type="STRING" id="1618207.UM93_13360"/>
<dbReference type="SUPFAM" id="SSF53254">
    <property type="entry name" value="Phosphoglycerate mutase-like"/>
    <property type="match status" value="1"/>
</dbReference>
<reference evidence="4 5" key="1">
    <citation type="journal article" date="2015" name="Genome Announc.">
        <title>Complete Genome Sequencing of Protease-Producing Novel Arthrobacter sp. Strain IHBB 11108 Using PacBio Single-Molecule Real-Time Sequencing Technology.</title>
        <authorList>
            <person name="Kiran S."/>
            <person name="Swarnkar M.K."/>
            <person name="Pal M."/>
            <person name="Thakur R."/>
            <person name="Tewari R."/>
            <person name="Singh A.K."/>
            <person name="Gulati A."/>
        </authorList>
    </citation>
    <scope>NUCLEOTIDE SEQUENCE [LARGE SCALE GENOMIC DNA]</scope>
    <source>
        <strain evidence="4 5">IHBB 11108</strain>
    </source>
</reference>
<dbReference type="Proteomes" id="UP000061839">
    <property type="component" value="Chromosome"/>
</dbReference>
<dbReference type="HOGENOM" id="CLU_033323_9_5_11"/>
<protein>
    <submittedName>
        <fullName evidence="4">Phosphoglycerate kinase</fullName>
    </submittedName>
</protein>
<feature type="active site" description="Tele-phosphohistidine intermediate" evidence="1">
    <location>
        <position position="9"/>
    </location>
</feature>
<evidence type="ECO:0000313" key="4">
    <source>
        <dbReference type="EMBL" id="AJT42237.1"/>
    </source>
</evidence>
<proteinExistence type="predicted"/>
<dbReference type="SMART" id="SM00855">
    <property type="entry name" value="PGAM"/>
    <property type="match status" value="1"/>
</dbReference>
<keyword evidence="4" id="KW-0418">Kinase</keyword>
<dbReference type="InterPro" id="IPR029033">
    <property type="entry name" value="His_PPase_superfam"/>
</dbReference>
<evidence type="ECO:0000256" key="1">
    <source>
        <dbReference type="PIRSR" id="PIRSR613078-1"/>
    </source>
</evidence>
<dbReference type="PANTHER" id="PTHR48100:SF1">
    <property type="entry name" value="HISTIDINE PHOSPHATASE FAMILY PROTEIN-RELATED"/>
    <property type="match status" value="1"/>
</dbReference>
<evidence type="ECO:0000313" key="5">
    <source>
        <dbReference type="Proteomes" id="UP000061839"/>
    </source>
</evidence>
<sequence length="210" mass="23148">MRTLYLVTHPEATHHTEGLVGGWYDSELTPAGARAAVAIAEELRKRIPQTADVELFSSDLKRTVATAEEIAQRFRLTPMLDRRLREKSYGEAEGKAVGSTPGYRPPPAEGDRLHYQDGVRGAETIATFAARAYQAMTEILSRDCEHQILVTHGGTVTFLIASWIKMPPESLGYVNFRAAPGSITVLREDSASHHRRVESLGEVGHLVEIS</sequence>
<dbReference type="GO" id="GO:0016301">
    <property type="term" value="F:kinase activity"/>
    <property type="evidence" value="ECO:0007669"/>
    <property type="project" value="UniProtKB-KW"/>
</dbReference>
<feature type="binding site" evidence="2">
    <location>
        <begin position="86"/>
        <end position="89"/>
    </location>
    <ligand>
        <name>substrate</name>
    </ligand>
</feature>
<dbReference type="PATRIC" id="fig|1618207.4.peg.2710"/>
<dbReference type="InterPro" id="IPR013078">
    <property type="entry name" value="His_Pase_superF_clade-1"/>
</dbReference>
<accession>A0A0D4C0N5</accession>
<dbReference type="CDD" id="cd07067">
    <property type="entry name" value="HP_PGM_like"/>
    <property type="match status" value="1"/>
</dbReference>
<organism evidence="4 5">
    <name type="scientific">Psychromicrobium lacuslunae</name>
    <dbReference type="NCBI Taxonomy" id="1618207"/>
    <lineage>
        <taxon>Bacteria</taxon>
        <taxon>Bacillati</taxon>
        <taxon>Actinomycetota</taxon>
        <taxon>Actinomycetes</taxon>
        <taxon>Micrococcales</taxon>
        <taxon>Micrococcaceae</taxon>
        <taxon>Psychromicrobium</taxon>
    </lineage>
</organism>
<keyword evidence="5" id="KW-1185">Reference proteome</keyword>
<dbReference type="Pfam" id="PF00300">
    <property type="entry name" value="His_Phos_1"/>
    <property type="match status" value="1"/>
</dbReference>
<dbReference type="KEGG" id="ari:UM93_13360"/>
<feature type="active site" description="Proton donor/acceptor" evidence="1">
    <location>
        <position position="86"/>
    </location>
</feature>
<dbReference type="EMBL" id="CP011005">
    <property type="protein sequence ID" value="AJT42237.1"/>
    <property type="molecule type" value="Genomic_DNA"/>
</dbReference>
<dbReference type="PANTHER" id="PTHR48100">
    <property type="entry name" value="BROAD-SPECIFICITY PHOSPHATASE YOR283W-RELATED"/>
    <property type="match status" value="1"/>
</dbReference>
<evidence type="ECO:0000256" key="3">
    <source>
        <dbReference type="SAM" id="MobiDB-lite"/>
    </source>
</evidence>
<dbReference type="AlphaFoldDB" id="A0A0D4C0N5"/>
<keyword evidence="4" id="KW-0808">Transferase</keyword>
<dbReference type="Gene3D" id="3.40.50.1240">
    <property type="entry name" value="Phosphoglycerate mutase-like"/>
    <property type="match status" value="1"/>
</dbReference>
<dbReference type="InterPro" id="IPR050275">
    <property type="entry name" value="PGM_Phosphatase"/>
</dbReference>
<gene>
    <name evidence="4" type="ORF">UM93_13360</name>
</gene>
<name>A0A0D4C0N5_9MICC</name>